<dbReference type="InterPro" id="IPR014602">
    <property type="entry name" value="UCP036226"/>
</dbReference>
<comment type="caution">
    <text evidence="3">The sequence shown here is derived from an EMBL/GenBank/DDBJ whole genome shotgun (WGS) entry which is preliminary data.</text>
</comment>
<dbReference type="Gene3D" id="2.40.128.20">
    <property type="match status" value="1"/>
</dbReference>
<dbReference type="Proteomes" id="UP000232060">
    <property type="component" value="Unassembled WGS sequence"/>
</dbReference>
<dbReference type="SUPFAM" id="SSF50814">
    <property type="entry name" value="Lipocalins"/>
    <property type="match status" value="1"/>
</dbReference>
<name>A0A2M8H6A8_9GAMM</name>
<sequence length="208" mass="22515">MNKHIISALLLTSSTLAYAQADGMINGLDFGPLAPLAGTWKSIESGGVDVAPGQEGSKAGKGGPAVEPFYEVITFEPAADAKNASEQYLVAMYYKQEVFRKSDNGKFHDQRGYLIYDKQNQVVYNSYCIPRAVCVVTEGKAGNKIDFKTGKRGISESSYMTANDTTTDFAMSLDFSEKGLLKYSQTTSLNVYGKPFAHTDSGALSKVN</sequence>
<dbReference type="PIRSF" id="PIRSF036226">
    <property type="entry name" value="UCP036226"/>
    <property type="match status" value="1"/>
</dbReference>
<evidence type="ECO:0000256" key="1">
    <source>
        <dbReference type="SAM" id="SignalP"/>
    </source>
</evidence>
<dbReference type="Pfam" id="PF08768">
    <property type="entry name" value="THAP4_heme-bd"/>
    <property type="match status" value="1"/>
</dbReference>
<accession>A0A2M8H6A8</accession>
<feature type="signal peptide" evidence="1">
    <location>
        <begin position="1"/>
        <end position="19"/>
    </location>
</feature>
<feature type="domain" description="THAP4-like heme-binding" evidence="2">
    <location>
        <begin position="30"/>
        <end position="206"/>
    </location>
</feature>
<feature type="chain" id="PRO_5014844487" description="THAP4-like heme-binding domain-containing protein" evidence="1">
    <location>
        <begin position="20"/>
        <end position="208"/>
    </location>
</feature>
<keyword evidence="1" id="KW-0732">Signal</keyword>
<reference evidence="3 4" key="1">
    <citation type="submission" date="2017-11" db="EMBL/GenBank/DDBJ databases">
        <title>Draft genome sequence of environmental isolate Aeromonas lusitania sp. nov. MDC 2473.</title>
        <authorList>
            <person name="Colston S.M."/>
            <person name="Navarro A."/>
            <person name="Martinez-Murcia A.J."/>
            <person name="Graf J."/>
        </authorList>
    </citation>
    <scope>NUCLEOTIDE SEQUENCE [LARGE SCALE GENOMIC DNA]</scope>
    <source>
        <strain evidence="3 4">MDC 2473</strain>
    </source>
</reference>
<evidence type="ECO:0000313" key="3">
    <source>
        <dbReference type="EMBL" id="PJC92103.1"/>
    </source>
</evidence>
<organism evidence="3 4">
    <name type="scientific">Aeromonas lusitana</name>
    <dbReference type="NCBI Taxonomy" id="931529"/>
    <lineage>
        <taxon>Bacteria</taxon>
        <taxon>Pseudomonadati</taxon>
        <taxon>Pseudomonadota</taxon>
        <taxon>Gammaproteobacteria</taxon>
        <taxon>Aeromonadales</taxon>
        <taxon>Aeromonadaceae</taxon>
        <taxon>Aeromonas</taxon>
    </lineage>
</organism>
<dbReference type="InterPro" id="IPR012674">
    <property type="entry name" value="Calycin"/>
</dbReference>
<dbReference type="RefSeq" id="WP_100860943.1">
    <property type="nucleotide sequence ID" value="NZ_PGCP01000031.1"/>
</dbReference>
<dbReference type="InterPro" id="IPR014878">
    <property type="entry name" value="THAP4-like_heme-bd"/>
</dbReference>
<keyword evidence="4" id="KW-1185">Reference proteome</keyword>
<evidence type="ECO:0000259" key="2">
    <source>
        <dbReference type="Pfam" id="PF08768"/>
    </source>
</evidence>
<dbReference type="OrthoDB" id="9784808at2"/>
<evidence type="ECO:0000313" key="4">
    <source>
        <dbReference type="Proteomes" id="UP000232060"/>
    </source>
</evidence>
<dbReference type="EMBL" id="PGCP01000031">
    <property type="protein sequence ID" value="PJC92103.1"/>
    <property type="molecule type" value="Genomic_DNA"/>
</dbReference>
<proteinExistence type="predicted"/>
<protein>
    <recommendedName>
        <fullName evidence="2">THAP4-like heme-binding domain-containing protein</fullName>
    </recommendedName>
</protein>
<dbReference type="AlphaFoldDB" id="A0A2M8H6A8"/>
<gene>
    <name evidence="3" type="ORF">CUC44_16410</name>
</gene>